<feature type="region of interest" description="Disordered" evidence="1">
    <location>
        <begin position="178"/>
        <end position="229"/>
    </location>
</feature>
<accession>A0A8H3FBP7</accession>
<evidence type="ECO:0000256" key="1">
    <source>
        <dbReference type="SAM" id="MobiDB-lite"/>
    </source>
</evidence>
<evidence type="ECO:0000313" key="2">
    <source>
        <dbReference type="EMBL" id="CAF9921619.1"/>
    </source>
</evidence>
<protein>
    <submittedName>
        <fullName evidence="2">Uncharacterized protein</fullName>
    </submittedName>
</protein>
<feature type="compositionally biased region" description="Polar residues" evidence="1">
    <location>
        <begin position="214"/>
        <end position="228"/>
    </location>
</feature>
<sequence length="292" mass="32314">METENTCRDLQQSFRSMTVLDTRQILHRDMVGAFYRDARATSLEPMLRQHNLYSVFGNNAYPSNLFICHSKTPDGRYGPLSPRFRKVGTIPDTQGVQQAGSTTHLQGIPRPGLDTHMQLTRIPAIIHPPSQTFRVTSWPGFQQARNLEQNPRPRIRPQPVADLLILSQLPYSLKVSGSSLTDASGQRADGNDGYGQYRGRARARDSSVGGTDYTPLQTGTRSTSNSSGAELDIIDSYGFSSEEPETRASTRPTSRALQYGCALTNEEDYVAEGLSDGEDDVWDECEMSSGDE</sequence>
<name>A0A8H3FBP7_9LECA</name>
<dbReference type="OrthoDB" id="10615390at2759"/>
<reference evidence="2" key="1">
    <citation type="submission" date="2021-03" db="EMBL/GenBank/DDBJ databases">
        <authorList>
            <person name="Tagirdzhanova G."/>
        </authorList>
    </citation>
    <scope>NUCLEOTIDE SEQUENCE</scope>
</reference>
<dbReference type="Proteomes" id="UP000664203">
    <property type="component" value="Unassembled WGS sequence"/>
</dbReference>
<dbReference type="EMBL" id="CAJPDR010000147">
    <property type="protein sequence ID" value="CAF9921619.1"/>
    <property type="molecule type" value="Genomic_DNA"/>
</dbReference>
<proteinExistence type="predicted"/>
<organism evidence="2 3">
    <name type="scientific">Alectoria fallacina</name>
    <dbReference type="NCBI Taxonomy" id="1903189"/>
    <lineage>
        <taxon>Eukaryota</taxon>
        <taxon>Fungi</taxon>
        <taxon>Dikarya</taxon>
        <taxon>Ascomycota</taxon>
        <taxon>Pezizomycotina</taxon>
        <taxon>Lecanoromycetes</taxon>
        <taxon>OSLEUM clade</taxon>
        <taxon>Lecanoromycetidae</taxon>
        <taxon>Lecanorales</taxon>
        <taxon>Lecanorineae</taxon>
        <taxon>Parmeliaceae</taxon>
        <taxon>Alectoria</taxon>
    </lineage>
</organism>
<gene>
    <name evidence="2" type="ORF">ALECFALPRED_001842</name>
</gene>
<comment type="caution">
    <text evidence="2">The sequence shown here is derived from an EMBL/GenBank/DDBJ whole genome shotgun (WGS) entry which is preliminary data.</text>
</comment>
<dbReference type="AlphaFoldDB" id="A0A8H3FBP7"/>
<keyword evidence="3" id="KW-1185">Reference proteome</keyword>
<evidence type="ECO:0000313" key="3">
    <source>
        <dbReference type="Proteomes" id="UP000664203"/>
    </source>
</evidence>